<evidence type="ECO:0000313" key="2">
    <source>
        <dbReference type="EMBL" id="TCK61099.1"/>
    </source>
</evidence>
<organism evidence="2 3">
    <name type="scientific">Celerinatantimonas diazotrophica</name>
    <dbReference type="NCBI Taxonomy" id="412034"/>
    <lineage>
        <taxon>Bacteria</taxon>
        <taxon>Pseudomonadati</taxon>
        <taxon>Pseudomonadota</taxon>
        <taxon>Gammaproteobacteria</taxon>
        <taxon>Celerinatantimonadaceae</taxon>
        <taxon>Celerinatantimonas</taxon>
    </lineage>
</organism>
<dbReference type="Gene3D" id="3.40.50.12780">
    <property type="entry name" value="N-terminal domain of ligase-like"/>
    <property type="match status" value="1"/>
</dbReference>
<dbReference type="InterPro" id="IPR042099">
    <property type="entry name" value="ANL_N_sf"/>
</dbReference>
<keyword evidence="3" id="KW-1185">Reference proteome</keyword>
<sequence length="355" mass="39334">MSQMESLWDAPIYGLNQSDKAELLLSRLNGLSQWHREHCQSYATLLESAHASVAANDYSEILPLAVQLFKQVRLSSITDDEVFKTITSSGTSGSKSQIILDRTTAALQSKALVKIMQSWVGRDRLPMLLIEQSNLIAQRSGFSARGAGALGLSFMGREHCYALDEQMQPNWPVIKAFVAAHQNQPVLIFGFTFMLWEYLLKPLMQQGVCLGLEQAIIFHSGGWKKLEHLSVSSEQFNRHCEASIGSSCVHNFYGMAEQTGSIFVSCEQGHLHCPIFSDILIRDPMNLAPCPIGKPGLIQVFSALAQSYPGHSILTEDMGLWLGDDDCPCGRKGRYFKVLGREPKAEVRGCSDTFS</sequence>
<keyword evidence="2" id="KW-0436">Ligase</keyword>
<dbReference type="GO" id="GO:0047474">
    <property type="term" value="F:long-chain fatty acid--protein ligase activity"/>
    <property type="evidence" value="ECO:0007669"/>
    <property type="project" value="InterPro"/>
</dbReference>
<dbReference type="SUPFAM" id="SSF56801">
    <property type="entry name" value="Acetyl-CoA synthetase-like"/>
    <property type="match status" value="1"/>
</dbReference>
<dbReference type="Proteomes" id="UP000295565">
    <property type="component" value="Unassembled WGS sequence"/>
</dbReference>
<dbReference type="GO" id="GO:0008218">
    <property type="term" value="P:bioluminescence"/>
    <property type="evidence" value="ECO:0007669"/>
    <property type="project" value="InterPro"/>
</dbReference>
<name>A0A4R1KD23_9GAMM</name>
<dbReference type="AlphaFoldDB" id="A0A4R1KD23"/>
<feature type="domain" description="Acyl-protein synthetase LuxE" evidence="1">
    <location>
        <begin position="33"/>
        <end position="354"/>
    </location>
</feature>
<evidence type="ECO:0000259" key="1">
    <source>
        <dbReference type="Pfam" id="PF04443"/>
    </source>
</evidence>
<accession>A0A4R1KD23</accession>
<gene>
    <name evidence="2" type="ORF">EV690_0542</name>
</gene>
<evidence type="ECO:0000313" key="3">
    <source>
        <dbReference type="Proteomes" id="UP000295565"/>
    </source>
</evidence>
<dbReference type="Pfam" id="PF04443">
    <property type="entry name" value="LuxE"/>
    <property type="match status" value="1"/>
</dbReference>
<dbReference type="EMBL" id="SMGD01000006">
    <property type="protein sequence ID" value="TCK61099.1"/>
    <property type="molecule type" value="Genomic_DNA"/>
</dbReference>
<comment type="caution">
    <text evidence="2">The sequence shown here is derived from an EMBL/GenBank/DDBJ whole genome shotgun (WGS) entry which is preliminary data.</text>
</comment>
<protein>
    <submittedName>
        <fullName evidence="2">Phenylacetate-coenzyme A ligase PaaK-like adenylate-forming protein</fullName>
    </submittedName>
</protein>
<proteinExistence type="predicted"/>
<dbReference type="InterPro" id="IPR007534">
    <property type="entry name" value="LuxE"/>
</dbReference>
<reference evidence="2 3" key="1">
    <citation type="submission" date="2019-03" db="EMBL/GenBank/DDBJ databases">
        <title>Genomic Encyclopedia of Type Strains, Phase IV (KMG-IV): sequencing the most valuable type-strain genomes for metagenomic binning, comparative biology and taxonomic classification.</title>
        <authorList>
            <person name="Goeker M."/>
        </authorList>
    </citation>
    <scope>NUCLEOTIDE SEQUENCE [LARGE SCALE GENOMIC DNA]</scope>
    <source>
        <strain evidence="2 3">DSM 18577</strain>
    </source>
</reference>